<protein>
    <submittedName>
        <fullName evidence="2">Uncharacterized protein</fullName>
    </submittedName>
</protein>
<evidence type="ECO:0000256" key="1">
    <source>
        <dbReference type="SAM" id="SignalP"/>
    </source>
</evidence>
<keyword evidence="1" id="KW-0732">Signal</keyword>
<accession>A0ABW2YRH4</accession>
<feature type="signal peptide" evidence="1">
    <location>
        <begin position="1"/>
        <end position="18"/>
    </location>
</feature>
<dbReference type="RefSeq" id="WP_386812885.1">
    <property type="nucleotide sequence ID" value="NZ_JBHTIH010000004.1"/>
</dbReference>
<comment type="caution">
    <text evidence="2">The sequence shown here is derived from an EMBL/GenBank/DDBJ whole genome shotgun (WGS) entry which is preliminary data.</text>
</comment>
<dbReference type="Proteomes" id="UP001597090">
    <property type="component" value="Unassembled WGS sequence"/>
</dbReference>
<reference evidence="3" key="1">
    <citation type="journal article" date="2019" name="Int. J. Syst. Evol. Microbiol.">
        <title>The Global Catalogue of Microorganisms (GCM) 10K type strain sequencing project: providing services to taxonomists for standard genome sequencing and annotation.</title>
        <authorList>
            <consortium name="The Broad Institute Genomics Platform"/>
            <consortium name="The Broad Institute Genome Sequencing Center for Infectious Disease"/>
            <person name="Wu L."/>
            <person name="Ma J."/>
        </authorList>
    </citation>
    <scope>NUCLEOTIDE SEQUENCE [LARGE SCALE GENOMIC DNA]</scope>
    <source>
        <strain evidence="3">CCUG 55491</strain>
    </source>
</reference>
<dbReference type="EMBL" id="JBHTIH010000004">
    <property type="protein sequence ID" value="MFD0739858.1"/>
    <property type="molecule type" value="Genomic_DNA"/>
</dbReference>
<organism evidence="2 3">
    <name type="scientific">Lysobacter koreensis</name>
    <dbReference type="NCBI Taxonomy" id="266122"/>
    <lineage>
        <taxon>Bacteria</taxon>
        <taxon>Pseudomonadati</taxon>
        <taxon>Pseudomonadota</taxon>
        <taxon>Gammaproteobacteria</taxon>
        <taxon>Lysobacterales</taxon>
        <taxon>Lysobacteraceae</taxon>
        <taxon>Lysobacter</taxon>
    </lineage>
</organism>
<keyword evidence="3" id="KW-1185">Reference proteome</keyword>
<evidence type="ECO:0000313" key="2">
    <source>
        <dbReference type="EMBL" id="MFD0739858.1"/>
    </source>
</evidence>
<feature type="chain" id="PRO_5045654261" evidence="1">
    <location>
        <begin position="19"/>
        <end position="150"/>
    </location>
</feature>
<gene>
    <name evidence="2" type="ORF">ACFQZQ_11245</name>
</gene>
<name>A0ABW2YRH4_9GAMM</name>
<sequence>MRLFIFMGLLLASFGAFADSAGRKPLAVVAITAQQKQIHDDVIAVRGRYKDMPSSKRVDLLAKQAGLMAMLEGKTTTDELSESEQTEAFNTLEWIEAAINNAEDERMVCRREKVLGSTRLTRVCRTVEEERRMKELARDQLDRGDAQMRR</sequence>
<proteinExistence type="predicted"/>
<evidence type="ECO:0000313" key="3">
    <source>
        <dbReference type="Proteomes" id="UP001597090"/>
    </source>
</evidence>